<dbReference type="Proteomes" id="UP001225498">
    <property type="component" value="Unassembled WGS sequence"/>
</dbReference>
<dbReference type="AlphaFoldDB" id="A0AAI9CKB7"/>
<organism evidence="1 2">
    <name type="scientific">Stenotrophomonas maltophilia</name>
    <name type="common">Pseudomonas maltophilia</name>
    <name type="synonym">Xanthomonas maltophilia</name>
    <dbReference type="NCBI Taxonomy" id="40324"/>
    <lineage>
        <taxon>Bacteria</taxon>
        <taxon>Pseudomonadati</taxon>
        <taxon>Pseudomonadota</taxon>
        <taxon>Gammaproteobacteria</taxon>
        <taxon>Lysobacterales</taxon>
        <taxon>Lysobacteraceae</taxon>
        <taxon>Stenotrophomonas</taxon>
        <taxon>Stenotrophomonas maltophilia group</taxon>
    </lineage>
</organism>
<accession>A0AAI9CKB7</accession>
<dbReference type="EMBL" id="ABLTIR010000027">
    <property type="protein sequence ID" value="EKZ1926677.1"/>
    <property type="molecule type" value="Genomic_DNA"/>
</dbReference>
<name>A0AAI9CKB7_STEMA</name>
<evidence type="ECO:0000313" key="2">
    <source>
        <dbReference type="Proteomes" id="UP001225498"/>
    </source>
</evidence>
<sequence length="130" mass="14749">MNIPPERKFLGNGLVIFSDGMGVWRLEGPSVSFSLEGKEALRRAITLLEFPFGNVISDLGRNFPYPLLVQIGLNHDSDYWIGLALSWVPFLAKQDVELIIDDLNSVAFDKKVSQKNRVMAKREITRVRNM</sequence>
<proteinExistence type="predicted"/>
<gene>
    <name evidence="1" type="ORF">REH87_001676</name>
</gene>
<evidence type="ECO:0000313" key="1">
    <source>
        <dbReference type="EMBL" id="EKZ1926677.1"/>
    </source>
</evidence>
<reference evidence="1" key="1">
    <citation type="submission" date="2023-08" db="EMBL/GenBank/DDBJ databases">
        <authorList>
            <consortium name="Clinical and Environmental Microbiology Branch: Whole genome sequencing antimicrobial resistance pathogens in the healthcare setting"/>
        </authorList>
    </citation>
    <scope>NUCLEOTIDE SEQUENCE</scope>
    <source>
        <strain evidence="1">2023CJ-00293</strain>
    </source>
</reference>
<protein>
    <submittedName>
        <fullName evidence="1">Uncharacterized protein</fullName>
    </submittedName>
</protein>
<dbReference type="RefSeq" id="WP_125899105.1">
    <property type="nucleotide sequence ID" value="NZ_CP133414.1"/>
</dbReference>
<comment type="caution">
    <text evidence="1">The sequence shown here is derived from an EMBL/GenBank/DDBJ whole genome shotgun (WGS) entry which is preliminary data.</text>
</comment>